<feature type="region of interest" description="Disordered" evidence="2">
    <location>
        <begin position="508"/>
        <end position="528"/>
    </location>
</feature>
<feature type="region of interest" description="Disordered" evidence="2">
    <location>
        <begin position="222"/>
        <end position="311"/>
    </location>
</feature>
<feature type="region of interest" description="Disordered" evidence="2">
    <location>
        <begin position="393"/>
        <end position="434"/>
    </location>
</feature>
<keyword evidence="1" id="KW-0479">Metal-binding</keyword>
<dbReference type="PANTHER" id="PTHR15725:SF14">
    <property type="entry name" value="ZINC FINGER CCCH DOMAIN-CONTAINING PROTEIN 11A"/>
    <property type="match status" value="1"/>
</dbReference>
<accession>E2AA72</accession>
<feature type="domain" description="C3H1-type" evidence="3">
    <location>
        <begin position="57"/>
        <end position="78"/>
    </location>
</feature>
<evidence type="ECO:0000259" key="3">
    <source>
        <dbReference type="PROSITE" id="PS50103"/>
    </source>
</evidence>
<feature type="compositionally biased region" description="Polar residues" evidence="2">
    <location>
        <begin position="112"/>
        <end position="134"/>
    </location>
</feature>
<keyword evidence="1" id="KW-0862">Zinc</keyword>
<dbReference type="PROSITE" id="PS50103">
    <property type="entry name" value="ZF_C3H1"/>
    <property type="match status" value="3"/>
</dbReference>
<feature type="compositionally biased region" description="Polar residues" evidence="2">
    <location>
        <begin position="275"/>
        <end position="290"/>
    </location>
</feature>
<gene>
    <name evidence="4" type="ORF">EAG_11989</name>
</gene>
<dbReference type="Pfam" id="PF15663">
    <property type="entry name" value="zf-CCCH_3"/>
    <property type="match status" value="1"/>
</dbReference>
<feature type="compositionally biased region" description="Low complexity" evidence="2">
    <location>
        <begin position="253"/>
        <end position="274"/>
    </location>
</feature>
<feature type="domain" description="C3H1-type" evidence="3">
    <location>
        <begin position="81"/>
        <end position="108"/>
    </location>
</feature>
<dbReference type="Gene3D" id="4.10.1000.10">
    <property type="entry name" value="Zinc finger, CCCH-type"/>
    <property type="match status" value="1"/>
</dbReference>
<feature type="zinc finger region" description="C3H1-type" evidence="1">
    <location>
        <begin position="57"/>
        <end position="78"/>
    </location>
</feature>
<dbReference type="InParanoid" id="E2AA72"/>
<protein>
    <submittedName>
        <fullName evidence="4">Zinc finger CCCH domain-containing protein 11A</fullName>
    </submittedName>
</protein>
<dbReference type="AlphaFoldDB" id="E2AA72"/>
<feature type="compositionally biased region" description="Basic and acidic residues" evidence="2">
    <location>
        <begin position="508"/>
        <end position="517"/>
    </location>
</feature>
<name>E2AA72_CAMFO</name>
<feature type="compositionally biased region" description="Polar residues" evidence="2">
    <location>
        <begin position="418"/>
        <end position="427"/>
    </location>
</feature>
<feature type="region of interest" description="Disordered" evidence="2">
    <location>
        <begin position="112"/>
        <end position="163"/>
    </location>
</feature>
<evidence type="ECO:0000256" key="2">
    <source>
        <dbReference type="SAM" id="MobiDB-lite"/>
    </source>
</evidence>
<dbReference type="EMBL" id="GL438030">
    <property type="protein sequence ID" value="EFN69652.1"/>
    <property type="molecule type" value="Genomic_DNA"/>
</dbReference>
<feature type="domain" description="C3H1-type" evidence="3">
    <location>
        <begin position="28"/>
        <end position="50"/>
    </location>
</feature>
<dbReference type="InterPro" id="IPR041686">
    <property type="entry name" value="Znf-CCCH_3"/>
</dbReference>
<keyword evidence="5" id="KW-1185">Reference proteome</keyword>
<sequence length="577" mass="65484">MFRTKCKEHDHSSFYKFLQMEHNHKNLDCYFFYYSTCKKGDFCPYRHEPSALGCETTCTYWQQGNCLNEHCNFRHMELKKNRKSIPCYWETQPGGCRKPHCPFLHASPRNITNDPINPVKTTEVATKSPNQEWLNRQDDPKYDGSSTTESDQGRGNSEAGSFIGSPAVDPLIVKFEEATLSLPPSLQTNMNLPNALGIPKSLTIPNNPNSLNIPGSISVTNNLNVPPPTNSQSSPCHHTLSYPHHQQNLHSHSPGQSLSSLQNQQNSPLLQQSPYTSIHTQQTPQPQTSRFPFPFLESDNESAPSPVKSQPKVPYCKTYEQMRLEEIQAESAAYYSYEGENDTKLFPNPDIGKAKRIISANRWVNSPKTEEPVKELDFKVLSLEEIRRRKKERELAAKASTESSPIETMKNTKKRSIEQCNEESSSPTKKRRISSEFVKGESVIKIPPVKLRRSLKSAIVRNIETRKDMTGTLDDQDDEMSGCCERLESHTDESTNANRRSEVEIRLCDSSTNEEKTQTQPEQAADDRKSVATYTAEDIVNNALLVVGRPYANTEDEYLRLDTTADDIMRDIEDLLK</sequence>
<feature type="compositionally biased region" description="Polar residues" evidence="2">
    <location>
        <begin position="144"/>
        <end position="159"/>
    </location>
</feature>
<dbReference type="PANTHER" id="PTHR15725">
    <property type="entry name" value="ZN-FINGER, C-X8-C-X5-C-X3-H TYPE-CONTAINING"/>
    <property type="match status" value="1"/>
</dbReference>
<evidence type="ECO:0000256" key="1">
    <source>
        <dbReference type="PROSITE-ProRule" id="PRU00723"/>
    </source>
</evidence>
<feature type="zinc finger region" description="C3H1-type" evidence="1">
    <location>
        <begin position="81"/>
        <end position="108"/>
    </location>
</feature>
<reference evidence="4 5" key="1">
    <citation type="journal article" date="2010" name="Science">
        <title>Genomic comparison of the ants Camponotus floridanus and Harpegnathos saltator.</title>
        <authorList>
            <person name="Bonasio R."/>
            <person name="Zhang G."/>
            <person name="Ye C."/>
            <person name="Mutti N.S."/>
            <person name="Fang X."/>
            <person name="Qin N."/>
            <person name="Donahue G."/>
            <person name="Yang P."/>
            <person name="Li Q."/>
            <person name="Li C."/>
            <person name="Zhang P."/>
            <person name="Huang Z."/>
            <person name="Berger S.L."/>
            <person name="Reinberg D."/>
            <person name="Wang J."/>
            <person name="Liebig J."/>
        </authorList>
    </citation>
    <scope>NUCLEOTIDE SEQUENCE [LARGE SCALE GENOMIC DNA]</scope>
    <source>
        <strain evidence="5">C129</strain>
    </source>
</reference>
<dbReference type="InterPro" id="IPR000571">
    <property type="entry name" value="Znf_CCCH"/>
</dbReference>
<dbReference type="OrthoDB" id="5395350at2759"/>
<proteinExistence type="predicted"/>
<dbReference type="GO" id="GO:0008270">
    <property type="term" value="F:zinc ion binding"/>
    <property type="evidence" value="ECO:0007669"/>
    <property type="project" value="UniProtKB-KW"/>
</dbReference>
<evidence type="ECO:0000313" key="5">
    <source>
        <dbReference type="Proteomes" id="UP000000311"/>
    </source>
</evidence>
<dbReference type="OMA" id="TEDYQSD"/>
<feature type="zinc finger region" description="C3H1-type" evidence="1">
    <location>
        <begin position="28"/>
        <end position="50"/>
    </location>
</feature>
<dbReference type="SMART" id="SM00356">
    <property type="entry name" value="ZnF_C3H1"/>
    <property type="match status" value="3"/>
</dbReference>
<dbReference type="STRING" id="104421.E2AA72"/>
<evidence type="ECO:0000313" key="4">
    <source>
        <dbReference type="EMBL" id="EFN69652.1"/>
    </source>
</evidence>
<dbReference type="Proteomes" id="UP000000311">
    <property type="component" value="Unassembled WGS sequence"/>
</dbReference>
<organism evidence="5">
    <name type="scientific">Camponotus floridanus</name>
    <name type="common">Florida carpenter ant</name>
    <dbReference type="NCBI Taxonomy" id="104421"/>
    <lineage>
        <taxon>Eukaryota</taxon>
        <taxon>Metazoa</taxon>
        <taxon>Ecdysozoa</taxon>
        <taxon>Arthropoda</taxon>
        <taxon>Hexapoda</taxon>
        <taxon>Insecta</taxon>
        <taxon>Pterygota</taxon>
        <taxon>Neoptera</taxon>
        <taxon>Endopterygota</taxon>
        <taxon>Hymenoptera</taxon>
        <taxon>Apocrita</taxon>
        <taxon>Aculeata</taxon>
        <taxon>Formicoidea</taxon>
        <taxon>Formicidae</taxon>
        <taxon>Formicinae</taxon>
        <taxon>Camponotus</taxon>
    </lineage>
</organism>
<keyword evidence="1" id="KW-0863">Zinc-finger</keyword>